<dbReference type="Gene3D" id="1.10.1510.10">
    <property type="entry name" value="Uncharacterised protein YqeY/AIM41 PF09424, N-terminal domain"/>
    <property type="match status" value="1"/>
</dbReference>
<dbReference type="InterPro" id="IPR019004">
    <property type="entry name" value="YqeY/Aim41"/>
</dbReference>
<dbReference type="GO" id="GO:0016884">
    <property type="term" value="F:carbon-nitrogen ligase activity, with glutamine as amido-N-donor"/>
    <property type="evidence" value="ECO:0007669"/>
    <property type="project" value="InterPro"/>
</dbReference>
<dbReference type="InterPro" id="IPR042184">
    <property type="entry name" value="YqeY/Aim41_N"/>
</dbReference>
<dbReference type="AlphaFoldDB" id="A0A1G2MW63"/>
<evidence type="ECO:0000313" key="2">
    <source>
        <dbReference type="Proteomes" id="UP000177943"/>
    </source>
</evidence>
<sequence length="151" mass="16745">MSLQQQIKSQMKEALLKKETVRLSVLRSLLAGFTNELVARGRKPQEEATDEEALSVIKRSVKQHKDSIEQFKAGGREDLVVDETAELMILETYLPMSMPKEEIKKVAEEVKTRLGVTDKAKMGQLVGAVMKELKGKANGGDVKAVVESLFS</sequence>
<dbReference type="SUPFAM" id="SSF89095">
    <property type="entry name" value="GatB/YqeY motif"/>
    <property type="match status" value="1"/>
</dbReference>
<reference evidence="1 2" key="1">
    <citation type="journal article" date="2016" name="Nat. Commun.">
        <title>Thousands of microbial genomes shed light on interconnected biogeochemical processes in an aquifer system.</title>
        <authorList>
            <person name="Anantharaman K."/>
            <person name="Brown C.T."/>
            <person name="Hug L.A."/>
            <person name="Sharon I."/>
            <person name="Castelle C.J."/>
            <person name="Probst A.J."/>
            <person name="Thomas B.C."/>
            <person name="Singh A."/>
            <person name="Wilkins M.J."/>
            <person name="Karaoz U."/>
            <person name="Brodie E.L."/>
            <person name="Williams K.H."/>
            <person name="Hubbard S.S."/>
            <person name="Banfield J.F."/>
        </authorList>
    </citation>
    <scope>NUCLEOTIDE SEQUENCE [LARGE SCALE GENOMIC DNA]</scope>
</reference>
<evidence type="ECO:0008006" key="3">
    <source>
        <dbReference type="Google" id="ProtNLM"/>
    </source>
</evidence>
<gene>
    <name evidence="1" type="ORF">A3D56_00200</name>
</gene>
<organism evidence="1 2">
    <name type="scientific">Candidatus Taylorbacteria bacterium RIFCSPHIGHO2_02_FULL_45_35</name>
    <dbReference type="NCBI Taxonomy" id="1802311"/>
    <lineage>
        <taxon>Bacteria</taxon>
        <taxon>Candidatus Tayloriibacteriota</taxon>
    </lineage>
</organism>
<comment type="caution">
    <text evidence="1">The sequence shown here is derived from an EMBL/GenBank/DDBJ whole genome shotgun (WGS) entry which is preliminary data.</text>
</comment>
<dbReference type="Pfam" id="PF09424">
    <property type="entry name" value="YqeY"/>
    <property type="match status" value="1"/>
</dbReference>
<accession>A0A1G2MW63</accession>
<dbReference type="Gene3D" id="1.10.10.410">
    <property type="match status" value="1"/>
</dbReference>
<evidence type="ECO:0000313" key="1">
    <source>
        <dbReference type="EMBL" id="OHA28085.1"/>
    </source>
</evidence>
<dbReference type="PANTHER" id="PTHR28055">
    <property type="entry name" value="ALTERED INHERITANCE OF MITOCHONDRIA PROTEIN 41, MITOCHONDRIAL"/>
    <property type="match status" value="1"/>
</dbReference>
<proteinExistence type="predicted"/>
<dbReference type="InterPro" id="IPR023168">
    <property type="entry name" value="GatB_Yqey_C_2"/>
</dbReference>
<dbReference type="Proteomes" id="UP000177943">
    <property type="component" value="Unassembled WGS sequence"/>
</dbReference>
<name>A0A1G2MW63_9BACT</name>
<dbReference type="PANTHER" id="PTHR28055:SF1">
    <property type="entry name" value="ALTERED INHERITANCE OF MITOCHONDRIA PROTEIN 41, MITOCHONDRIAL"/>
    <property type="match status" value="1"/>
</dbReference>
<dbReference type="InterPro" id="IPR003789">
    <property type="entry name" value="Asn/Gln_tRNA_amidoTrase-B-like"/>
</dbReference>
<protein>
    <recommendedName>
        <fullName evidence="3">Glutamyl-tRNA amidotransferase</fullName>
    </recommendedName>
</protein>
<dbReference type="EMBL" id="MHRP01000001">
    <property type="protein sequence ID" value="OHA28085.1"/>
    <property type="molecule type" value="Genomic_DNA"/>
</dbReference>